<dbReference type="RefSeq" id="WP_071112172.1">
    <property type="nucleotide sequence ID" value="NZ_MKCT01000003.1"/>
</dbReference>
<comment type="caution">
    <text evidence="2">The sequence shown here is derived from an EMBL/GenBank/DDBJ whole genome shotgun (WGS) entry which is preliminary data.</text>
</comment>
<feature type="region of interest" description="Disordered" evidence="1">
    <location>
        <begin position="47"/>
        <end position="69"/>
    </location>
</feature>
<dbReference type="Proteomes" id="UP000180280">
    <property type="component" value="Unassembled WGS sequence"/>
</dbReference>
<keyword evidence="3" id="KW-1185">Reference proteome</keyword>
<evidence type="ECO:0000313" key="2">
    <source>
        <dbReference type="EMBL" id="OHX20907.1"/>
    </source>
</evidence>
<evidence type="ECO:0000256" key="1">
    <source>
        <dbReference type="SAM" id="MobiDB-lite"/>
    </source>
</evidence>
<accession>A0ABX3CFP3</accession>
<sequence length="129" mass="14253">MLADYVREVVAEGSVSIEQAYNVYELAIAVADGLSVRDVKQKLPQAKAAAKNKVEPSKPKAEKPTGGVRLNGALEDLRDMCQEMVSDGLMEESEVRELARYLDDHPWLESDSLIKLMAGYIAKCWPTAK</sequence>
<protein>
    <submittedName>
        <fullName evidence="2">Uncharacterized protein</fullName>
    </submittedName>
</protein>
<reference evidence="2 3" key="1">
    <citation type="submission" date="2016-09" db="EMBL/GenBank/DDBJ databases">
        <title>Chromobacterium muskegensis sp. nov., an insecticidal bacterium isolated from Sphagnum bogs.</title>
        <authorList>
            <person name="Sparks M.E."/>
            <person name="Blackburn M.B."/>
            <person name="Gundersen-Rindal D.E."/>
            <person name="Mitchell A."/>
            <person name="Farrar R."/>
            <person name="Kuhar D."/>
        </authorList>
    </citation>
    <scope>NUCLEOTIDE SEQUENCE [LARGE SCALE GENOMIC DNA]</scope>
    <source>
        <strain evidence="2 3">14B-1</strain>
    </source>
</reference>
<gene>
    <name evidence="2" type="ORF">BI344_22450</name>
</gene>
<dbReference type="EMBL" id="MKCT01000003">
    <property type="protein sequence ID" value="OHX20907.1"/>
    <property type="molecule type" value="Genomic_DNA"/>
</dbReference>
<name>A0ABX3CFP3_9NEIS</name>
<feature type="compositionally biased region" description="Basic and acidic residues" evidence="1">
    <location>
        <begin position="52"/>
        <end position="63"/>
    </location>
</feature>
<evidence type="ECO:0000313" key="3">
    <source>
        <dbReference type="Proteomes" id="UP000180280"/>
    </source>
</evidence>
<organism evidence="2 3">
    <name type="scientific">Chromobacterium sphagni</name>
    <dbReference type="NCBI Taxonomy" id="1903179"/>
    <lineage>
        <taxon>Bacteria</taxon>
        <taxon>Pseudomonadati</taxon>
        <taxon>Pseudomonadota</taxon>
        <taxon>Betaproteobacteria</taxon>
        <taxon>Neisseriales</taxon>
        <taxon>Chromobacteriaceae</taxon>
        <taxon>Chromobacterium</taxon>
    </lineage>
</organism>
<proteinExistence type="predicted"/>